<reference evidence="2 3" key="1">
    <citation type="submission" date="2016-11" db="EMBL/GenBank/DDBJ databases">
        <authorList>
            <person name="Jaros S."/>
            <person name="Januszkiewicz K."/>
            <person name="Wedrychowicz H."/>
        </authorList>
    </citation>
    <scope>NUCLEOTIDE SEQUENCE [LARGE SCALE GENOMIC DNA]</scope>
    <source>
        <strain evidence="2 3">DSM 26897</strain>
    </source>
</reference>
<proteinExistence type="predicted"/>
<dbReference type="EMBL" id="FQUO01000016">
    <property type="protein sequence ID" value="SHG01849.1"/>
    <property type="molecule type" value="Genomic_DNA"/>
</dbReference>
<dbReference type="STRING" id="1302690.BUE76_11130"/>
<dbReference type="Proteomes" id="UP000184368">
    <property type="component" value="Unassembled WGS sequence"/>
</dbReference>
<evidence type="ECO:0000256" key="1">
    <source>
        <dbReference type="SAM" id="MobiDB-lite"/>
    </source>
</evidence>
<name>A0A1M5GDT9_9BACT</name>
<sequence>MSKERQENFNKERKSDARKEFEEQDNAGRFAGEDLDAQAARAQAEDKIRQVEGSLSEQHTVREVIPEDAPPPMDGAQPNNEGSEAQNVSTQRADAGQLLNNDRSMDDAIGKANQGGNR</sequence>
<accession>A0A1M5GDT9</accession>
<feature type="compositionally biased region" description="Basic and acidic residues" evidence="1">
    <location>
        <begin position="1"/>
        <end position="21"/>
    </location>
</feature>
<evidence type="ECO:0000313" key="3">
    <source>
        <dbReference type="Proteomes" id="UP000184368"/>
    </source>
</evidence>
<feature type="compositionally biased region" description="Polar residues" evidence="1">
    <location>
        <begin position="77"/>
        <end position="102"/>
    </location>
</feature>
<protein>
    <submittedName>
        <fullName evidence="2">Uncharacterized protein</fullName>
    </submittedName>
</protein>
<dbReference type="RefSeq" id="WP_073046251.1">
    <property type="nucleotide sequence ID" value="NZ_FQUO01000016.1"/>
</dbReference>
<gene>
    <name evidence="2" type="ORF">SAMN05444008_11633</name>
</gene>
<organism evidence="2 3">
    <name type="scientific">Cnuella takakiae</name>
    <dbReference type="NCBI Taxonomy" id="1302690"/>
    <lineage>
        <taxon>Bacteria</taxon>
        <taxon>Pseudomonadati</taxon>
        <taxon>Bacteroidota</taxon>
        <taxon>Chitinophagia</taxon>
        <taxon>Chitinophagales</taxon>
        <taxon>Chitinophagaceae</taxon>
        <taxon>Cnuella</taxon>
    </lineage>
</organism>
<keyword evidence="3" id="KW-1185">Reference proteome</keyword>
<feature type="region of interest" description="Disordered" evidence="1">
    <location>
        <begin position="1"/>
        <end position="118"/>
    </location>
</feature>
<evidence type="ECO:0000313" key="2">
    <source>
        <dbReference type="EMBL" id="SHG01849.1"/>
    </source>
</evidence>
<dbReference type="AlphaFoldDB" id="A0A1M5GDT9"/>